<evidence type="ECO:0000313" key="15">
    <source>
        <dbReference type="Proteomes" id="UP000653472"/>
    </source>
</evidence>
<evidence type="ECO:0000313" key="14">
    <source>
        <dbReference type="EMBL" id="NKF22462.1"/>
    </source>
</evidence>
<evidence type="ECO:0000256" key="9">
    <source>
        <dbReference type="ARBA" id="ARBA00023146"/>
    </source>
</evidence>
<protein>
    <recommendedName>
        <fullName evidence="10">Glutamate--tRNA ligase</fullName>
        <ecNumber evidence="10">6.1.1.17</ecNumber>
    </recommendedName>
    <alternativeName>
        <fullName evidence="10">Glutamyl-tRNA synthetase</fullName>
        <shortName evidence="10">GluRS</shortName>
    </alternativeName>
</protein>
<dbReference type="HAMAP" id="MF_00022">
    <property type="entry name" value="Glu_tRNA_synth_type1"/>
    <property type="match status" value="1"/>
</dbReference>
<dbReference type="GO" id="GO:0000049">
    <property type="term" value="F:tRNA binding"/>
    <property type="evidence" value="ECO:0007669"/>
    <property type="project" value="InterPro"/>
</dbReference>
<comment type="similarity">
    <text evidence="2 10">Belongs to the class-I aminoacyl-tRNA synthetase family. Glutamate--tRNA ligase type 1 subfamily.</text>
</comment>
<keyword evidence="9 10" id="KW-0030">Aminoacyl-tRNA synthetase</keyword>
<evidence type="ECO:0000256" key="4">
    <source>
        <dbReference type="ARBA" id="ARBA00022490"/>
    </source>
</evidence>
<dbReference type="InterPro" id="IPR049940">
    <property type="entry name" value="GluQ/Sye"/>
</dbReference>
<evidence type="ECO:0000256" key="2">
    <source>
        <dbReference type="ARBA" id="ARBA00007894"/>
    </source>
</evidence>
<keyword evidence="8 10" id="KW-0648">Protein biosynthesis</keyword>
<feature type="domain" description="Glutamyl/glutaminyl-tRNA synthetase class Ib catalytic" evidence="12">
    <location>
        <begin position="3"/>
        <end position="307"/>
    </location>
</feature>
<reference evidence="14" key="1">
    <citation type="submission" date="2020-03" db="EMBL/GenBank/DDBJ databases">
        <title>Solimonas marina sp. nov., isolated from deep seawater of the Pacific Ocean.</title>
        <authorList>
            <person name="Liu X."/>
            <person name="Lai Q."/>
            <person name="Sun F."/>
            <person name="Gai Y."/>
            <person name="Li G."/>
            <person name="Shao Z."/>
        </authorList>
    </citation>
    <scope>NUCLEOTIDE SEQUENCE</scope>
    <source>
        <strain evidence="14">C16B3</strain>
    </source>
</reference>
<dbReference type="PROSITE" id="PS00178">
    <property type="entry name" value="AA_TRNA_LIGASE_I"/>
    <property type="match status" value="1"/>
</dbReference>
<dbReference type="GO" id="GO:0004818">
    <property type="term" value="F:glutamate-tRNA ligase activity"/>
    <property type="evidence" value="ECO:0007669"/>
    <property type="project" value="UniProtKB-UniRule"/>
</dbReference>
<feature type="short sequence motif" description="'KMSKS' region" evidence="10">
    <location>
        <begin position="241"/>
        <end position="245"/>
    </location>
</feature>
<dbReference type="InterPro" id="IPR020058">
    <property type="entry name" value="Glu/Gln-tRNA-synth_Ib_cat-dom"/>
</dbReference>
<dbReference type="GO" id="GO:0005829">
    <property type="term" value="C:cytosol"/>
    <property type="evidence" value="ECO:0007669"/>
    <property type="project" value="TreeGrafter"/>
</dbReference>
<dbReference type="InterPro" id="IPR004527">
    <property type="entry name" value="Glu-tRNA-ligase_bac/mito"/>
</dbReference>
<dbReference type="InterPro" id="IPR001412">
    <property type="entry name" value="aa-tRNA-synth_I_CS"/>
</dbReference>
<dbReference type="SUPFAM" id="SSF48163">
    <property type="entry name" value="An anticodon-binding domain of class I aminoacyl-tRNA synthetases"/>
    <property type="match status" value="1"/>
</dbReference>
<dbReference type="GO" id="GO:0008270">
    <property type="term" value="F:zinc ion binding"/>
    <property type="evidence" value="ECO:0007669"/>
    <property type="project" value="InterPro"/>
</dbReference>
<dbReference type="NCBIfam" id="TIGR00464">
    <property type="entry name" value="gltX_bact"/>
    <property type="match status" value="1"/>
</dbReference>
<dbReference type="SUPFAM" id="SSF52374">
    <property type="entry name" value="Nucleotidylyl transferase"/>
    <property type="match status" value="1"/>
</dbReference>
<feature type="short sequence motif" description="'HIGH' region" evidence="10">
    <location>
        <begin position="9"/>
        <end position="19"/>
    </location>
</feature>
<dbReference type="GO" id="GO:0005524">
    <property type="term" value="F:ATP binding"/>
    <property type="evidence" value="ECO:0007669"/>
    <property type="project" value="UniProtKB-UniRule"/>
</dbReference>
<evidence type="ECO:0000256" key="1">
    <source>
        <dbReference type="ARBA" id="ARBA00004496"/>
    </source>
</evidence>
<dbReference type="Gene3D" id="3.40.50.620">
    <property type="entry name" value="HUPs"/>
    <property type="match status" value="1"/>
</dbReference>
<dbReference type="InterPro" id="IPR000924">
    <property type="entry name" value="Glu/Gln-tRNA-synth"/>
</dbReference>
<dbReference type="InterPro" id="IPR008925">
    <property type="entry name" value="aa_tRNA-synth_I_cd-bd_sf"/>
</dbReference>
<organism evidence="14 15">
    <name type="scientific">Solimonas marina</name>
    <dbReference type="NCBI Taxonomy" id="2714601"/>
    <lineage>
        <taxon>Bacteria</taxon>
        <taxon>Pseudomonadati</taxon>
        <taxon>Pseudomonadota</taxon>
        <taxon>Gammaproteobacteria</taxon>
        <taxon>Nevskiales</taxon>
        <taxon>Nevskiaceae</taxon>
        <taxon>Solimonas</taxon>
    </lineage>
</organism>
<evidence type="ECO:0000256" key="10">
    <source>
        <dbReference type="HAMAP-Rule" id="MF_00022"/>
    </source>
</evidence>
<evidence type="ECO:0000256" key="8">
    <source>
        <dbReference type="ARBA" id="ARBA00022917"/>
    </source>
</evidence>
<sequence>MSVVTRFAPSPTGFLHIGGARTALFSYLYAKRFGGKFLLRIEDTDRERSTQEAVDAIFEGMAWLGLKSDFDEVYQTQRFDRYKEVVEQMMAAGHAYYCYASKEELDAMRTEQMARKEKPRYDGRWRPETGKTLPPPPAGVQPVVRFKNPLEGQVVLKDLIKGEIVFDNKELDDLIIARGDGTPTYNFCVVVDDWDMGITHVIRGDDHVNNTPRQINILKALGAQVPQYAHVSMILGADGAKLSKRHGALGVTEYRAMGFLPEALLNYLVRLGWSHGDQELFTREEMIEKFDFDHVSASPARFDMEKAYWVNHQYLKSADPAVVVPEFDWHLRRIGVDPAAGPDLAAVIEQQRERCRTLVEMAEKSRFLYAELDAYNEKDAAKHLTADGATVLDELAAQLEALPAWTAAALHEAVNGFAAGKGLGLGKVAQPIRVAVVGMAISPPIDQTLFLLGRERTLARLRAAVAHVRGA</sequence>
<evidence type="ECO:0000256" key="6">
    <source>
        <dbReference type="ARBA" id="ARBA00022741"/>
    </source>
</evidence>
<comment type="function">
    <text evidence="10">Catalyzes the attachment of glutamate to tRNA(Glu) in a two-step reaction: glutamate is first activated by ATP to form Glu-AMP and then transferred to the acceptor end of tRNA(Glu).</text>
</comment>
<keyword evidence="4 10" id="KW-0963">Cytoplasm</keyword>
<dbReference type="AlphaFoldDB" id="A0A970B4L7"/>
<dbReference type="FunFam" id="3.40.50.620:FF:000007">
    <property type="entry name" value="Glutamate--tRNA ligase"/>
    <property type="match status" value="1"/>
</dbReference>
<accession>A0A970B4L7</accession>
<keyword evidence="7 10" id="KW-0067">ATP-binding</keyword>
<dbReference type="InterPro" id="IPR045462">
    <property type="entry name" value="aa-tRNA-synth_I_cd-bd"/>
</dbReference>
<evidence type="ECO:0000256" key="7">
    <source>
        <dbReference type="ARBA" id="ARBA00022840"/>
    </source>
</evidence>
<evidence type="ECO:0000259" key="12">
    <source>
        <dbReference type="Pfam" id="PF00749"/>
    </source>
</evidence>
<gene>
    <name evidence="10 14" type="primary">gltX</name>
    <name evidence="14" type="ORF">G7Y82_09030</name>
</gene>
<dbReference type="Pfam" id="PF00749">
    <property type="entry name" value="tRNA-synt_1c"/>
    <property type="match status" value="1"/>
</dbReference>
<dbReference type="EC" id="6.1.1.17" evidence="10"/>
<dbReference type="InterPro" id="IPR014729">
    <property type="entry name" value="Rossmann-like_a/b/a_fold"/>
</dbReference>
<comment type="caution">
    <text evidence="10">Lacks conserved residue(s) required for the propagation of feature annotation.</text>
</comment>
<feature type="compositionally biased region" description="Basic and acidic residues" evidence="11">
    <location>
        <begin position="116"/>
        <end position="129"/>
    </location>
</feature>
<dbReference type="GO" id="GO:0006424">
    <property type="term" value="P:glutamyl-tRNA aminoacylation"/>
    <property type="evidence" value="ECO:0007669"/>
    <property type="project" value="UniProtKB-UniRule"/>
</dbReference>
<comment type="catalytic activity">
    <reaction evidence="10">
        <text>tRNA(Glu) + L-glutamate + ATP = L-glutamyl-tRNA(Glu) + AMP + diphosphate</text>
        <dbReference type="Rhea" id="RHEA:23540"/>
        <dbReference type="Rhea" id="RHEA-COMP:9663"/>
        <dbReference type="Rhea" id="RHEA-COMP:9680"/>
        <dbReference type="ChEBI" id="CHEBI:29985"/>
        <dbReference type="ChEBI" id="CHEBI:30616"/>
        <dbReference type="ChEBI" id="CHEBI:33019"/>
        <dbReference type="ChEBI" id="CHEBI:78442"/>
        <dbReference type="ChEBI" id="CHEBI:78520"/>
        <dbReference type="ChEBI" id="CHEBI:456215"/>
        <dbReference type="EC" id="6.1.1.17"/>
    </reaction>
</comment>
<dbReference type="RefSeq" id="WP_168147720.1">
    <property type="nucleotide sequence ID" value="NZ_JAAVXB010000004.1"/>
</dbReference>
<comment type="subunit">
    <text evidence="3 10">Monomer.</text>
</comment>
<dbReference type="PANTHER" id="PTHR43311">
    <property type="entry name" value="GLUTAMATE--TRNA LIGASE"/>
    <property type="match status" value="1"/>
</dbReference>
<dbReference type="InterPro" id="IPR033910">
    <property type="entry name" value="GluRS_core"/>
</dbReference>
<dbReference type="Proteomes" id="UP000653472">
    <property type="component" value="Unassembled WGS sequence"/>
</dbReference>
<dbReference type="PANTHER" id="PTHR43311:SF2">
    <property type="entry name" value="GLUTAMATE--TRNA LIGASE, MITOCHONDRIAL-RELATED"/>
    <property type="match status" value="1"/>
</dbReference>
<evidence type="ECO:0000256" key="5">
    <source>
        <dbReference type="ARBA" id="ARBA00022598"/>
    </source>
</evidence>
<feature type="binding site" evidence="10">
    <location>
        <position position="244"/>
    </location>
    <ligand>
        <name>ATP</name>
        <dbReference type="ChEBI" id="CHEBI:30616"/>
    </ligand>
</feature>
<evidence type="ECO:0000259" key="13">
    <source>
        <dbReference type="Pfam" id="PF19269"/>
    </source>
</evidence>
<dbReference type="InterPro" id="IPR020751">
    <property type="entry name" value="aa-tRNA-synth_I_codon-bd_sub2"/>
</dbReference>
<keyword evidence="6 10" id="KW-0547">Nucleotide-binding</keyword>
<evidence type="ECO:0000256" key="3">
    <source>
        <dbReference type="ARBA" id="ARBA00011245"/>
    </source>
</evidence>
<keyword evidence="15" id="KW-1185">Reference proteome</keyword>
<dbReference type="PRINTS" id="PR00987">
    <property type="entry name" value="TRNASYNTHGLU"/>
</dbReference>
<keyword evidence="5 10" id="KW-0436">Ligase</keyword>
<dbReference type="Gene3D" id="1.10.10.350">
    <property type="match status" value="1"/>
</dbReference>
<dbReference type="Pfam" id="PF19269">
    <property type="entry name" value="Anticodon_2"/>
    <property type="match status" value="1"/>
</dbReference>
<name>A0A970B4L7_9GAMM</name>
<comment type="subcellular location">
    <subcellularLocation>
        <location evidence="1 10">Cytoplasm</location>
    </subcellularLocation>
</comment>
<dbReference type="EMBL" id="JAAVXB010000004">
    <property type="protein sequence ID" value="NKF22462.1"/>
    <property type="molecule type" value="Genomic_DNA"/>
</dbReference>
<feature type="region of interest" description="Disordered" evidence="11">
    <location>
        <begin position="116"/>
        <end position="141"/>
    </location>
</feature>
<comment type="caution">
    <text evidence="14">The sequence shown here is derived from an EMBL/GenBank/DDBJ whole genome shotgun (WGS) entry which is preliminary data.</text>
</comment>
<evidence type="ECO:0000256" key="11">
    <source>
        <dbReference type="SAM" id="MobiDB-lite"/>
    </source>
</evidence>
<dbReference type="CDD" id="cd00808">
    <property type="entry name" value="GluRS_core"/>
    <property type="match status" value="1"/>
</dbReference>
<feature type="domain" description="Aminoacyl-tRNA synthetase class I anticodon-binding" evidence="13">
    <location>
        <begin position="337"/>
        <end position="464"/>
    </location>
</feature>
<proteinExistence type="inferred from homology"/>